<feature type="domain" description="Purple acid phosphatase N-terminal" evidence="5">
    <location>
        <begin position="51"/>
        <end position="203"/>
    </location>
</feature>
<feature type="region of interest" description="Disordered" evidence="2">
    <location>
        <begin position="132"/>
        <end position="152"/>
    </location>
</feature>
<keyword evidence="1 3" id="KW-0732">Signal</keyword>
<comment type="caution">
    <text evidence="6">The sequence shown here is derived from an EMBL/GenBank/DDBJ whole genome shotgun (WGS) entry which is preliminary data.</text>
</comment>
<keyword evidence="7" id="KW-1185">Reference proteome</keyword>
<dbReference type="EMBL" id="JACBXQ010000004">
    <property type="protein sequence ID" value="MBG9986716.1"/>
    <property type="molecule type" value="Genomic_DNA"/>
</dbReference>
<evidence type="ECO:0000256" key="3">
    <source>
        <dbReference type="SAM" id="SignalP"/>
    </source>
</evidence>
<evidence type="ECO:0000259" key="5">
    <source>
        <dbReference type="Pfam" id="PF16656"/>
    </source>
</evidence>
<evidence type="ECO:0000256" key="2">
    <source>
        <dbReference type="SAM" id="MobiDB-lite"/>
    </source>
</evidence>
<protein>
    <submittedName>
        <fullName evidence="6">Metallophosphoesterase family protein</fullName>
    </submittedName>
</protein>
<dbReference type="InterPro" id="IPR029052">
    <property type="entry name" value="Metallo-depent_PP-like"/>
</dbReference>
<feature type="signal peptide" evidence="3">
    <location>
        <begin position="1"/>
        <end position="30"/>
    </location>
</feature>
<dbReference type="Gene3D" id="2.60.40.380">
    <property type="entry name" value="Purple acid phosphatase-like, N-terminal"/>
    <property type="match status" value="1"/>
</dbReference>
<gene>
    <name evidence="6" type="ORF">HZY91_07380</name>
</gene>
<proteinExistence type="predicted"/>
<evidence type="ECO:0000256" key="1">
    <source>
        <dbReference type="ARBA" id="ARBA00022729"/>
    </source>
</evidence>
<evidence type="ECO:0000259" key="4">
    <source>
        <dbReference type="Pfam" id="PF00149"/>
    </source>
</evidence>
<feature type="domain" description="Calcineurin-like phosphoesterase" evidence="4">
    <location>
        <begin position="212"/>
        <end position="430"/>
    </location>
</feature>
<sequence>MNFQFTRRAGKLFASLLLGTQLLAPVSSFAQEIELVDEKPEVAEVNKNDKPNRLITSIKGDPSTEMAFNWYTSTKYEDAKVLVSTSEDMSEPVEFEAEVTEVTNRYGERDENGFFIFADVEYDEEGVVVEDENGDPKINGYYTDENASGPEWTSGDAVGQLELVDVVEYSYKAEANELEPATTYYYQVGSESGEMSEVGQFTTAAGEDEAFTFIQYTDTQNAYWNEHVRNEATFGADTIANAIEEVGADEVDFILHTGDFVETAEVEDEWIDIIEQSKETHLNFPFVSAAGNHDEYALGVFGEYPDPVITKFNEHVNVDAENEAISGGSYYSFDYNNVHFTVLNSNDNKESDDNAEGKAFGQEQLDWAKADIEEARQNGAEWVILAYHKPIFSKSYHSLQDSDVQAVREEFMEIIDDLDVDLALQGHDHVLSATYPLNFVPTDENFSNGVVAEAETKEIDGVDHYVNPEATVFVLPNTGGTKTYDDIYSKGVEHVHAVRPKLEWMTEEDVEYYNTLFAFGEQPQESEAFAESHSNWRDSSIQNFAVYNVEGDTLKVEIYQISGDVLAGEERKIELVYEFGITKDGESAEGSVSEEVSEESSSDESSADEEESSEEETNEETSEDAAEESSEEETTTEG</sequence>
<organism evidence="6 7">
    <name type="scientific">Facklamia lactis</name>
    <dbReference type="NCBI Taxonomy" id="2749967"/>
    <lineage>
        <taxon>Bacteria</taxon>
        <taxon>Bacillati</taxon>
        <taxon>Bacillota</taxon>
        <taxon>Bacilli</taxon>
        <taxon>Lactobacillales</taxon>
        <taxon>Aerococcaceae</taxon>
        <taxon>Facklamia</taxon>
    </lineage>
</organism>
<dbReference type="InterPro" id="IPR015914">
    <property type="entry name" value="PAPs_N"/>
</dbReference>
<dbReference type="Pfam" id="PF00149">
    <property type="entry name" value="Metallophos"/>
    <property type="match status" value="1"/>
</dbReference>
<feature type="compositionally biased region" description="Acidic residues" evidence="2">
    <location>
        <begin position="595"/>
        <end position="638"/>
    </location>
</feature>
<dbReference type="Pfam" id="PF16656">
    <property type="entry name" value="Pur_ac_phosph_N"/>
    <property type="match status" value="1"/>
</dbReference>
<name>A0ABS0LTN3_9LACT</name>
<reference evidence="6 7" key="1">
    <citation type="submission" date="2020-07" db="EMBL/GenBank/DDBJ databases">
        <title>Facklamia lactis sp. nov., isolated from raw milk.</title>
        <authorList>
            <person name="Doll E.V."/>
            <person name="Huptas C."/>
            <person name="Staib L."/>
            <person name="Wenning M."/>
            <person name="Scherer S."/>
        </authorList>
    </citation>
    <scope>NUCLEOTIDE SEQUENCE [LARGE SCALE GENOMIC DNA]</scope>
    <source>
        <strain evidence="6 7">DSM 111018</strain>
    </source>
</reference>
<dbReference type="SUPFAM" id="SSF49363">
    <property type="entry name" value="Purple acid phosphatase, N-terminal domain"/>
    <property type="match status" value="1"/>
</dbReference>
<feature type="region of interest" description="Disordered" evidence="2">
    <location>
        <begin position="584"/>
        <end position="638"/>
    </location>
</feature>
<dbReference type="PANTHER" id="PTHR45867">
    <property type="entry name" value="PURPLE ACID PHOSPHATASE"/>
    <property type="match status" value="1"/>
</dbReference>
<evidence type="ECO:0000313" key="6">
    <source>
        <dbReference type="EMBL" id="MBG9986716.1"/>
    </source>
</evidence>
<accession>A0ABS0LTN3</accession>
<dbReference type="Proteomes" id="UP000721415">
    <property type="component" value="Unassembled WGS sequence"/>
</dbReference>
<dbReference type="Gene3D" id="3.60.21.10">
    <property type="match status" value="1"/>
</dbReference>
<dbReference type="InterPro" id="IPR004843">
    <property type="entry name" value="Calcineurin-like_PHP"/>
</dbReference>
<dbReference type="InterPro" id="IPR008963">
    <property type="entry name" value="Purple_acid_Pase-like_N"/>
</dbReference>
<dbReference type="PANTHER" id="PTHR45867:SF3">
    <property type="entry name" value="ACID PHOSPHATASE TYPE 7"/>
    <property type="match status" value="1"/>
</dbReference>
<evidence type="ECO:0000313" key="7">
    <source>
        <dbReference type="Proteomes" id="UP000721415"/>
    </source>
</evidence>
<feature type="chain" id="PRO_5046815868" evidence="3">
    <location>
        <begin position="31"/>
        <end position="638"/>
    </location>
</feature>
<dbReference type="SUPFAM" id="SSF56300">
    <property type="entry name" value="Metallo-dependent phosphatases"/>
    <property type="match status" value="1"/>
</dbReference>